<dbReference type="InterPro" id="IPR036156">
    <property type="entry name" value="Beta-gal/glucu_dom_sf"/>
</dbReference>
<keyword evidence="3" id="KW-0378">Hydrolase</keyword>
<dbReference type="Pfam" id="PF16353">
    <property type="entry name" value="LacZ_4"/>
    <property type="match status" value="1"/>
</dbReference>
<evidence type="ECO:0000256" key="4">
    <source>
        <dbReference type="ARBA" id="ARBA00023295"/>
    </source>
</evidence>
<gene>
    <name evidence="6" type="ORF">J2Z21_004460</name>
</gene>
<dbReference type="PANTHER" id="PTHR46323:SF2">
    <property type="entry name" value="BETA-GALACTOSIDASE"/>
    <property type="match status" value="1"/>
</dbReference>
<dbReference type="EC" id="3.2.1.23" evidence="2"/>
<keyword evidence="4" id="KW-0326">Glycosidase</keyword>
<evidence type="ECO:0000256" key="3">
    <source>
        <dbReference type="ARBA" id="ARBA00022801"/>
    </source>
</evidence>
<protein>
    <recommendedName>
        <fullName evidence="2">beta-galactosidase</fullName>
        <ecNumber evidence="2">3.2.1.23</ecNumber>
    </recommendedName>
</protein>
<dbReference type="InterPro" id="IPR050347">
    <property type="entry name" value="Bact_Beta-galactosidase"/>
</dbReference>
<dbReference type="Proteomes" id="UP001519309">
    <property type="component" value="Unassembled WGS sequence"/>
</dbReference>
<dbReference type="EMBL" id="JAGGLP010000008">
    <property type="protein sequence ID" value="MBP2051489.1"/>
    <property type="molecule type" value="Genomic_DNA"/>
</dbReference>
<dbReference type="InterPro" id="IPR013783">
    <property type="entry name" value="Ig-like_fold"/>
</dbReference>
<evidence type="ECO:0000256" key="1">
    <source>
        <dbReference type="ARBA" id="ARBA00001412"/>
    </source>
</evidence>
<sequence length="306" mass="32630">MAGQSGQLMRGARLVGTLMLTSTDKFWSDHRFEPGPAWEELRPLFVASHEAREPGDEEAATAADETIHAPGGVRITRADHCVAIESTPGLQGRFIREFWGHGILQRVSDGRPAGRVGAGVYDNGVGAPGRREVCGGFDEAVHDGPLVAGGTGFADRAPRAALYEHREGAAPVGIRCFRHEGIVVANHQRTRALSRLAAAWELSLADGRILTGPAELPDLRPGETAAVPLPFALPPDGGEAWLTLRVTTAEDEPWAPRGTQVCAPRVRLRAPVAPASRPAVAGRPVQVPARLVPAGLHRRSRPLHAL</sequence>
<comment type="catalytic activity">
    <reaction evidence="1">
        <text>Hydrolysis of terminal non-reducing beta-D-galactose residues in beta-D-galactosides.</text>
        <dbReference type="EC" id="3.2.1.23"/>
    </reaction>
</comment>
<evidence type="ECO:0000313" key="7">
    <source>
        <dbReference type="Proteomes" id="UP001519309"/>
    </source>
</evidence>
<name>A0ABS4LVM9_9ACTN</name>
<comment type="caution">
    <text evidence="6">The sequence shown here is derived from an EMBL/GenBank/DDBJ whole genome shotgun (WGS) entry which is preliminary data.</text>
</comment>
<reference evidence="6 7" key="1">
    <citation type="submission" date="2021-03" db="EMBL/GenBank/DDBJ databases">
        <title>Genomic Encyclopedia of Type Strains, Phase IV (KMG-IV): sequencing the most valuable type-strain genomes for metagenomic binning, comparative biology and taxonomic classification.</title>
        <authorList>
            <person name="Goeker M."/>
        </authorList>
    </citation>
    <scope>NUCLEOTIDE SEQUENCE [LARGE SCALE GENOMIC DNA]</scope>
    <source>
        <strain evidence="6 7">DSM 40499</strain>
    </source>
</reference>
<evidence type="ECO:0000259" key="5">
    <source>
        <dbReference type="Pfam" id="PF16353"/>
    </source>
</evidence>
<keyword evidence="7" id="KW-1185">Reference proteome</keyword>
<evidence type="ECO:0000313" key="6">
    <source>
        <dbReference type="EMBL" id="MBP2051489.1"/>
    </source>
</evidence>
<organism evidence="6 7">
    <name type="scientific">Streptomyces griseochromogenes</name>
    <dbReference type="NCBI Taxonomy" id="68214"/>
    <lineage>
        <taxon>Bacteria</taxon>
        <taxon>Bacillati</taxon>
        <taxon>Actinomycetota</taxon>
        <taxon>Actinomycetes</taxon>
        <taxon>Kitasatosporales</taxon>
        <taxon>Streptomycetaceae</taxon>
        <taxon>Streptomyces</taxon>
    </lineage>
</organism>
<proteinExistence type="predicted"/>
<dbReference type="Gene3D" id="2.60.40.10">
    <property type="entry name" value="Immunoglobulins"/>
    <property type="match status" value="1"/>
</dbReference>
<dbReference type="SUPFAM" id="SSF49303">
    <property type="entry name" value="beta-Galactosidase/glucuronidase domain"/>
    <property type="match status" value="1"/>
</dbReference>
<accession>A0ABS4LVM9</accession>
<dbReference type="PANTHER" id="PTHR46323">
    <property type="entry name" value="BETA-GALACTOSIDASE"/>
    <property type="match status" value="1"/>
</dbReference>
<dbReference type="InterPro" id="IPR032312">
    <property type="entry name" value="LacZ_4"/>
</dbReference>
<feature type="domain" description="Beta-galactosidase" evidence="5">
    <location>
        <begin position="182"/>
        <end position="266"/>
    </location>
</feature>
<evidence type="ECO:0000256" key="2">
    <source>
        <dbReference type="ARBA" id="ARBA00012756"/>
    </source>
</evidence>